<dbReference type="GO" id="GO:0032259">
    <property type="term" value="P:methylation"/>
    <property type="evidence" value="ECO:0007669"/>
    <property type="project" value="UniProtKB-KW"/>
</dbReference>
<dbReference type="PANTHER" id="PTHR10629:SF52">
    <property type="entry name" value="DNA (CYTOSINE-5)-METHYLTRANSFERASE 1"/>
    <property type="match status" value="1"/>
</dbReference>
<name>A0A382N366_9ZZZZ</name>
<dbReference type="GO" id="GO:0003886">
    <property type="term" value="F:DNA (cytosine-5-)-methyltransferase activity"/>
    <property type="evidence" value="ECO:0007669"/>
    <property type="project" value="UniProtKB-EC"/>
</dbReference>
<organism evidence="5">
    <name type="scientific">marine metagenome</name>
    <dbReference type="NCBI Taxonomy" id="408172"/>
    <lineage>
        <taxon>unclassified sequences</taxon>
        <taxon>metagenomes</taxon>
        <taxon>ecological metagenomes</taxon>
    </lineage>
</organism>
<evidence type="ECO:0000256" key="4">
    <source>
        <dbReference type="ARBA" id="ARBA00022691"/>
    </source>
</evidence>
<dbReference type="InterPro" id="IPR018117">
    <property type="entry name" value="C5_DNA_meth_AS"/>
</dbReference>
<dbReference type="EC" id="2.1.1.37" evidence="1"/>
<proteinExistence type="predicted"/>
<evidence type="ECO:0000256" key="1">
    <source>
        <dbReference type="ARBA" id="ARBA00011975"/>
    </source>
</evidence>
<evidence type="ECO:0000256" key="3">
    <source>
        <dbReference type="ARBA" id="ARBA00022679"/>
    </source>
</evidence>
<dbReference type="Pfam" id="PF00145">
    <property type="entry name" value="DNA_methylase"/>
    <property type="match status" value="1"/>
</dbReference>
<keyword evidence="4" id="KW-0949">S-adenosyl-L-methionine</keyword>
<evidence type="ECO:0000313" key="5">
    <source>
        <dbReference type="EMBL" id="SVC54222.1"/>
    </source>
</evidence>
<dbReference type="PROSITE" id="PS00094">
    <property type="entry name" value="C5_MTASE_1"/>
    <property type="match status" value="1"/>
</dbReference>
<feature type="non-terminal residue" evidence="5">
    <location>
        <position position="115"/>
    </location>
</feature>
<accession>A0A382N366</accession>
<dbReference type="InterPro" id="IPR050390">
    <property type="entry name" value="C5-Methyltransferase"/>
</dbReference>
<evidence type="ECO:0000256" key="2">
    <source>
        <dbReference type="ARBA" id="ARBA00022603"/>
    </source>
</evidence>
<keyword evidence="2" id="KW-0489">Methyltransferase</keyword>
<dbReference type="EMBL" id="UINC01096932">
    <property type="protein sequence ID" value="SVC54222.1"/>
    <property type="molecule type" value="Genomic_DNA"/>
</dbReference>
<dbReference type="InterPro" id="IPR029063">
    <property type="entry name" value="SAM-dependent_MTases_sf"/>
</dbReference>
<gene>
    <name evidence="5" type="ORF">METZ01_LOCUS307076</name>
</gene>
<dbReference type="Gene3D" id="3.40.50.150">
    <property type="entry name" value="Vaccinia Virus protein VP39"/>
    <property type="match status" value="1"/>
</dbReference>
<dbReference type="PANTHER" id="PTHR10629">
    <property type="entry name" value="CYTOSINE-SPECIFIC METHYLTRANSFERASE"/>
    <property type="match status" value="1"/>
</dbReference>
<dbReference type="AlphaFoldDB" id="A0A382N366"/>
<protein>
    <recommendedName>
        <fullName evidence="1">DNA (cytosine-5-)-methyltransferase</fullName>
        <ecNumber evidence="1">2.1.1.37</ecNumber>
    </recommendedName>
</protein>
<keyword evidence="3" id="KW-0808">Transferase</keyword>
<dbReference type="SUPFAM" id="SSF53335">
    <property type="entry name" value="S-adenosyl-L-methionine-dependent methyltransferases"/>
    <property type="match status" value="1"/>
</dbReference>
<reference evidence="5" key="1">
    <citation type="submission" date="2018-05" db="EMBL/GenBank/DDBJ databases">
        <authorList>
            <person name="Lanie J.A."/>
            <person name="Ng W.-L."/>
            <person name="Kazmierczak K.M."/>
            <person name="Andrzejewski T.M."/>
            <person name="Davidsen T.M."/>
            <person name="Wayne K.J."/>
            <person name="Tettelin H."/>
            <person name="Glass J.I."/>
            <person name="Rusch D."/>
            <person name="Podicherti R."/>
            <person name="Tsui H.-C.T."/>
            <person name="Winkler M.E."/>
        </authorList>
    </citation>
    <scope>NUCLEOTIDE SEQUENCE</scope>
</reference>
<sequence>MKKLTVIDLFAGCGGLSEGFEKSRYFDVAAYVEWEKAPCETLVCRLKNKWRMKKAENKVLRFDLQRREELISGWKDDPEYGTGQGLGKLILPRRTVDIIAGGPPCQAYSIAGRVR</sequence>
<dbReference type="InterPro" id="IPR001525">
    <property type="entry name" value="C5_MeTfrase"/>
</dbReference>